<accession>A0A914HGB0</accession>
<evidence type="ECO:0000313" key="4">
    <source>
        <dbReference type="WBParaSite" id="Gr19_v10_g16357.t1"/>
    </source>
</evidence>
<feature type="chain" id="PRO_5038100078" evidence="2">
    <location>
        <begin position="18"/>
        <end position="133"/>
    </location>
</feature>
<dbReference type="WBParaSite" id="Gr19_v10_g16357.t1">
    <property type="protein sequence ID" value="Gr19_v10_g16357.t1"/>
    <property type="gene ID" value="Gr19_v10_g16357"/>
</dbReference>
<evidence type="ECO:0000256" key="2">
    <source>
        <dbReference type="SAM" id="SignalP"/>
    </source>
</evidence>
<feature type="signal peptide" evidence="2">
    <location>
        <begin position="1"/>
        <end position="17"/>
    </location>
</feature>
<evidence type="ECO:0000256" key="1">
    <source>
        <dbReference type="SAM" id="MobiDB-lite"/>
    </source>
</evidence>
<reference evidence="4" key="1">
    <citation type="submission" date="2022-11" db="UniProtKB">
        <authorList>
            <consortium name="WormBaseParasite"/>
        </authorList>
    </citation>
    <scope>IDENTIFICATION</scope>
</reference>
<proteinExistence type="predicted"/>
<feature type="region of interest" description="Disordered" evidence="1">
    <location>
        <begin position="61"/>
        <end position="96"/>
    </location>
</feature>
<dbReference type="AlphaFoldDB" id="A0A914HGB0"/>
<protein>
    <submittedName>
        <fullName evidence="4">Uncharacterized protein</fullName>
    </submittedName>
</protein>
<keyword evidence="3" id="KW-1185">Reference proteome</keyword>
<evidence type="ECO:0000313" key="3">
    <source>
        <dbReference type="Proteomes" id="UP000887572"/>
    </source>
</evidence>
<keyword evidence="2" id="KW-0732">Signal</keyword>
<name>A0A914HGB0_GLORO</name>
<sequence>MLLFSLIPLIALIPTLTTENGAMAASIASPTFKFGILDPPQTAILKLDEEEYRSILDELLRRDNESGDNDEEDAFSERPFLRDSAAQQKQQGILGGSPRQVSILDATYMLAGRSPMVNKRFNRIGGNIMMGRK</sequence>
<organism evidence="3 4">
    <name type="scientific">Globodera rostochiensis</name>
    <name type="common">Golden nematode worm</name>
    <name type="synonym">Heterodera rostochiensis</name>
    <dbReference type="NCBI Taxonomy" id="31243"/>
    <lineage>
        <taxon>Eukaryota</taxon>
        <taxon>Metazoa</taxon>
        <taxon>Ecdysozoa</taxon>
        <taxon>Nematoda</taxon>
        <taxon>Chromadorea</taxon>
        <taxon>Rhabditida</taxon>
        <taxon>Tylenchina</taxon>
        <taxon>Tylenchomorpha</taxon>
        <taxon>Tylenchoidea</taxon>
        <taxon>Heteroderidae</taxon>
        <taxon>Heteroderinae</taxon>
        <taxon>Globodera</taxon>
    </lineage>
</organism>
<dbReference type="Proteomes" id="UP000887572">
    <property type="component" value="Unplaced"/>
</dbReference>